<organism evidence="1 2">
    <name type="scientific">Gigaspora margarita</name>
    <dbReference type="NCBI Taxonomy" id="4874"/>
    <lineage>
        <taxon>Eukaryota</taxon>
        <taxon>Fungi</taxon>
        <taxon>Fungi incertae sedis</taxon>
        <taxon>Mucoromycota</taxon>
        <taxon>Glomeromycotina</taxon>
        <taxon>Glomeromycetes</taxon>
        <taxon>Diversisporales</taxon>
        <taxon>Gigasporaceae</taxon>
        <taxon>Gigaspora</taxon>
    </lineage>
</organism>
<evidence type="ECO:0000313" key="2">
    <source>
        <dbReference type="Proteomes" id="UP000789901"/>
    </source>
</evidence>
<dbReference type="EMBL" id="CAJVQB010023380">
    <property type="protein sequence ID" value="CAG8801715.1"/>
    <property type="molecule type" value="Genomic_DNA"/>
</dbReference>
<protein>
    <submittedName>
        <fullName evidence="1">13500_t:CDS:1</fullName>
    </submittedName>
</protein>
<proteinExistence type="predicted"/>
<comment type="caution">
    <text evidence="1">The sequence shown here is derived from an EMBL/GenBank/DDBJ whole genome shotgun (WGS) entry which is preliminary data.</text>
</comment>
<reference evidence="1 2" key="1">
    <citation type="submission" date="2021-06" db="EMBL/GenBank/DDBJ databases">
        <authorList>
            <person name="Kallberg Y."/>
            <person name="Tangrot J."/>
            <person name="Rosling A."/>
        </authorList>
    </citation>
    <scope>NUCLEOTIDE SEQUENCE [LARGE SCALE GENOMIC DNA]</scope>
    <source>
        <strain evidence="1 2">120-4 pot B 10/14</strain>
    </source>
</reference>
<accession>A0ABN7VVJ7</accession>
<keyword evidence="2" id="KW-1185">Reference proteome</keyword>
<gene>
    <name evidence="1" type="ORF">GMARGA_LOCUS23248</name>
</gene>
<sequence>CKVADKDGICEVLNFRDKVVDEGVGRGGNAECESDIDLNGVCEVLNVKGKVVDGVVNRGGNAECESDIDGVFEVVIEEKNVEDDNDIDTDFKVVGRVGDGNKDWEVIDVSEVKGWKFVDSSVDKG</sequence>
<feature type="non-terminal residue" evidence="1">
    <location>
        <position position="1"/>
    </location>
</feature>
<dbReference type="Proteomes" id="UP000789901">
    <property type="component" value="Unassembled WGS sequence"/>
</dbReference>
<name>A0ABN7VVJ7_GIGMA</name>
<evidence type="ECO:0000313" key="1">
    <source>
        <dbReference type="EMBL" id="CAG8801715.1"/>
    </source>
</evidence>